<dbReference type="Pfam" id="PF13041">
    <property type="entry name" value="PPR_2"/>
    <property type="match status" value="1"/>
</dbReference>
<feature type="repeat" description="PPR" evidence="4">
    <location>
        <begin position="311"/>
        <end position="345"/>
    </location>
</feature>
<gene>
    <name evidence="7" type="primary">LOC109728292</name>
</gene>
<reference evidence="7" key="2">
    <citation type="submission" date="2025-08" db="UniProtKB">
        <authorList>
            <consortium name="RefSeq"/>
        </authorList>
    </citation>
    <scope>IDENTIFICATION</scope>
    <source>
        <tissue evidence="7">Leaf</tissue>
    </source>
</reference>
<feature type="repeat" description="PPR" evidence="4">
    <location>
        <begin position="382"/>
        <end position="416"/>
    </location>
</feature>
<dbReference type="Pfam" id="PF01535">
    <property type="entry name" value="PPR"/>
    <property type="match status" value="5"/>
</dbReference>
<sequence length="698" mass="77220">MVEKALPAATLLPLPIPPSPYSYSSSLRLRPRPRPRLLRLRPITCSLSSSSISISHGRRHGRGDRRHPRYMDRSVDMGALVAALNAASNFEELRCVMSPYLSSSGAPLLSLRFMCSLLSRLPDWRRSLALLDWMTTMTPTMMPPEEEEEASNGGVGRGGPLYPPSLAPFNVVLRNACRAGALSFACALLLHMRAPPLSLVPDAFSYSTLLSALSSDGEEQHHRLALSLLPLMRADAVRPDLVLYSTLMSLSLRLRDPSRALALFSRLRAEGIAPDLRAFNAALAALCALGLLRDARRLLLSGMPAASVAPDASSYAPLLSALVRRRRFLAALSLFSHMRAARVRPDLPVLNIALHAYGRLGLARDADRLFWSMRRHLGVDPGLVTYNTMLRVYGDAGLFGEAVHLFRLMQRKAVPQNAVTYNTMIALYGRSLEHEKAANLMHEMRRRGIAPDAVTYSTVISVWAKAGKLDRAAKLFQKLRDAGAEIDPVLYQTMIVVYERAGLVGHARRLLHDLRHAQGAVPKTTAVKILAGAGRLEEAAWVFRQALDAGEARDVSVFKAMIDLFSRNRKHRNVVEVFDKMRAAGFFPDSETIATVLNAYGKLQEFDTAAALYKEMQEEGCIFCDRVHFQMLSLLGARRDFEGMESLLAKLSDDPNIDKKELQLVAAGVYERANKLDEASRIIEQIKNSNSSDDGLDF</sequence>
<feature type="repeat" description="PPR" evidence="4">
    <location>
        <begin position="589"/>
        <end position="623"/>
    </location>
</feature>
<feature type="repeat" description="PPR" evidence="4">
    <location>
        <begin position="452"/>
        <end position="486"/>
    </location>
</feature>
<proteinExistence type="inferred from homology"/>
<dbReference type="PANTHER" id="PTHR46128">
    <property type="entry name" value="MITOCHONDRIAL GROUP I INTRON SPLICING FACTOR CCM1"/>
    <property type="match status" value="1"/>
</dbReference>
<evidence type="ECO:0000313" key="6">
    <source>
        <dbReference type="Proteomes" id="UP000515123"/>
    </source>
</evidence>
<dbReference type="PROSITE" id="PS51375">
    <property type="entry name" value="PPR"/>
    <property type="match status" value="8"/>
</dbReference>
<evidence type="ECO:0000313" key="7">
    <source>
        <dbReference type="RefSeq" id="XP_020114254.1"/>
    </source>
</evidence>
<keyword evidence="2" id="KW-0677">Repeat</keyword>
<dbReference type="Gene3D" id="1.25.40.10">
    <property type="entry name" value="Tetratricopeptide repeat domain"/>
    <property type="match status" value="4"/>
</dbReference>
<dbReference type="Pfam" id="PF17177">
    <property type="entry name" value="PPR_long"/>
    <property type="match status" value="1"/>
</dbReference>
<feature type="domain" description="PROP1-like PPR" evidence="5">
    <location>
        <begin position="184"/>
        <end position="290"/>
    </location>
</feature>
<name>A0A6P5H2G5_ANACO</name>
<dbReference type="AlphaFoldDB" id="A0A6P5H2G5"/>
<dbReference type="NCBIfam" id="TIGR00756">
    <property type="entry name" value="PPR"/>
    <property type="match status" value="6"/>
</dbReference>
<reference evidence="6" key="1">
    <citation type="journal article" date="2015" name="Nat. Genet.">
        <title>The pineapple genome and the evolution of CAM photosynthesis.</title>
        <authorList>
            <person name="Ming R."/>
            <person name="VanBuren R."/>
            <person name="Wai C.M."/>
            <person name="Tang H."/>
            <person name="Schatz M.C."/>
            <person name="Bowers J.E."/>
            <person name="Lyons E."/>
            <person name="Wang M.L."/>
            <person name="Chen J."/>
            <person name="Biggers E."/>
            <person name="Zhang J."/>
            <person name="Huang L."/>
            <person name="Zhang L."/>
            <person name="Miao W."/>
            <person name="Zhang J."/>
            <person name="Ye Z."/>
            <person name="Miao C."/>
            <person name="Lin Z."/>
            <person name="Wang H."/>
            <person name="Zhou H."/>
            <person name="Yim W.C."/>
            <person name="Priest H.D."/>
            <person name="Zheng C."/>
            <person name="Woodhouse M."/>
            <person name="Edger P.P."/>
            <person name="Guyot R."/>
            <person name="Guo H.B."/>
            <person name="Guo H."/>
            <person name="Zheng G."/>
            <person name="Singh R."/>
            <person name="Sharma A."/>
            <person name="Min X."/>
            <person name="Zheng Y."/>
            <person name="Lee H."/>
            <person name="Gurtowski J."/>
            <person name="Sedlazeck F.J."/>
            <person name="Harkess A."/>
            <person name="McKain M.R."/>
            <person name="Liao Z."/>
            <person name="Fang J."/>
            <person name="Liu J."/>
            <person name="Zhang X."/>
            <person name="Zhang Q."/>
            <person name="Hu W."/>
            <person name="Qin Y."/>
            <person name="Wang K."/>
            <person name="Chen L.Y."/>
            <person name="Shirley N."/>
            <person name="Lin Y.R."/>
            <person name="Liu L.Y."/>
            <person name="Hernandez A.G."/>
            <person name="Wright C.L."/>
            <person name="Bulone V."/>
            <person name="Tuskan G.A."/>
            <person name="Heath K."/>
            <person name="Zee F."/>
            <person name="Moore P.H."/>
            <person name="Sunkar R."/>
            <person name="Leebens-Mack J.H."/>
            <person name="Mockler T."/>
            <person name="Bennetzen J.L."/>
            <person name="Freeling M."/>
            <person name="Sankoff D."/>
            <person name="Paterson A.H."/>
            <person name="Zhu X."/>
            <person name="Yang X."/>
            <person name="Smith J.A."/>
            <person name="Cushman J.C."/>
            <person name="Paull R.E."/>
            <person name="Yu Q."/>
        </authorList>
    </citation>
    <scope>NUCLEOTIDE SEQUENCE [LARGE SCALE GENOMIC DNA]</scope>
    <source>
        <strain evidence="6">cv. F153</strain>
    </source>
</reference>
<feature type="repeat" description="PPR" evidence="4">
    <location>
        <begin position="275"/>
        <end position="310"/>
    </location>
</feature>
<dbReference type="RefSeq" id="XP_020114254.1">
    <property type="nucleotide sequence ID" value="XM_020258665.1"/>
</dbReference>
<dbReference type="InterPro" id="IPR011990">
    <property type="entry name" value="TPR-like_helical_dom_sf"/>
</dbReference>
<keyword evidence="3" id="KW-0809">Transit peptide</keyword>
<dbReference type="InterPro" id="IPR050872">
    <property type="entry name" value="PPR_P_subfamily"/>
</dbReference>
<evidence type="ECO:0000256" key="3">
    <source>
        <dbReference type="ARBA" id="ARBA00022946"/>
    </source>
</evidence>
<evidence type="ECO:0000259" key="5">
    <source>
        <dbReference type="Pfam" id="PF17177"/>
    </source>
</evidence>
<dbReference type="PANTHER" id="PTHR46128:SF181">
    <property type="entry name" value="PENTACOTRIPEPTIDE-REPEAT REGION OF PRORP DOMAIN-CONTAINING PROTEIN"/>
    <property type="match status" value="1"/>
</dbReference>
<dbReference type="InterPro" id="IPR033443">
    <property type="entry name" value="PROP1-like_PPR_dom"/>
</dbReference>
<organism evidence="6 7">
    <name type="scientific">Ananas comosus</name>
    <name type="common">Pineapple</name>
    <name type="synonym">Ananas ananas</name>
    <dbReference type="NCBI Taxonomy" id="4615"/>
    <lineage>
        <taxon>Eukaryota</taxon>
        <taxon>Viridiplantae</taxon>
        <taxon>Streptophyta</taxon>
        <taxon>Embryophyta</taxon>
        <taxon>Tracheophyta</taxon>
        <taxon>Spermatophyta</taxon>
        <taxon>Magnoliopsida</taxon>
        <taxon>Liliopsida</taxon>
        <taxon>Poales</taxon>
        <taxon>Bromeliaceae</taxon>
        <taxon>Bromelioideae</taxon>
        <taxon>Ananas</taxon>
    </lineage>
</organism>
<protein>
    <submittedName>
        <fullName evidence="7">Pentatricopeptide repeat-containing protein At5g39980, chloroplastic</fullName>
    </submittedName>
</protein>
<dbReference type="Proteomes" id="UP000515123">
    <property type="component" value="Linkage group 23"/>
</dbReference>
<dbReference type="InterPro" id="IPR002885">
    <property type="entry name" value="PPR_rpt"/>
</dbReference>
<feature type="repeat" description="PPR" evidence="4">
    <location>
        <begin position="240"/>
        <end position="274"/>
    </location>
</feature>
<feature type="repeat" description="PPR" evidence="4">
    <location>
        <begin position="417"/>
        <end position="451"/>
    </location>
</feature>
<feature type="repeat" description="PPR" evidence="4">
    <location>
        <begin position="554"/>
        <end position="588"/>
    </location>
</feature>
<comment type="similarity">
    <text evidence="1">Belongs to the PPR family. P subfamily.</text>
</comment>
<keyword evidence="6" id="KW-1185">Reference proteome</keyword>
<evidence type="ECO:0000256" key="1">
    <source>
        <dbReference type="ARBA" id="ARBA00007626"/>
    </source>
</evidence>
<dbReference type="FunFam" id="1.25.40.10:FF:000770">
    <property type="entry name" value="pentatricopeptide repeat-containing protein At5g39980, chloroplastic"/>
    <property type="match status" value="1"/>
</dbReference>
<accession>A0A6P5H2G5</accession>
<evidence type="ECO:0000256" key="4">
    <source>
        <dbReference type="PROSITE-ProRule" id="PRU00708"/>
    </source>
</evidence>
<evidence type="ECO:0000256" key="2">
    <source>
        <dbReference type="ARBA" id="ARBA00022737"/>
    </source>
</evidence>
<dbReference type="OrthoDB" id="185373at2759"/>
<dbReference type="GeneID" id="109728292"/>